<dbReference type="GO" id="GO:0051792">
    <property type="term" value="P:medium-chain fatty acid biosynthetic process"/>
    <property type="evidence" value="ECO:0007669"/>
    <property type="project" value="TreeGrafter"/>
</dbReference>
<dbReference type="Proteomes" id="UP000186601">
    <property type="component" value="Unassembled WGS sequence"/>
</dbReference>
<dbReference type="EMBL" id="MLYV02000866">
    <property type="protein sequence ID" value="PSR76069.1"/>
    <property type="molecule type" value="Genomic_DNA"/>
</dbReference>
<feature type="active site" description="Charge relay system" evidence="2">
    <location>
        <position position="163"/>
    </location>
</feature>
<dbReference type="GO" id="GO:0051793">
    <property type="term" value="P:medium-chain fatty acid catabolic process"/>
    <property type="evidence" value="ECO:0007669"/>
    <property type="project" value="TreeGrafter"/>
</dbReference>
<organism evidence="3 4">
    <name type="scientific">Hermanssonia centrifuga</name>
    <dbReference type="NCBI Taxonomy" id="98765"/>
    <lineage>
        <taxon>Eukaryota</taxon>
        <taxon>Fungi</taxon>
        <taxon>Dikarya</taxon>
        <taxon>Basidiomycota</taxon>
        <taxon>Agaricomycotina</taxon>
        <taxon>Agaricomycetes</taxon>
        <taxon>Polyporales</taxon>
        <taxon>Meruliaceae</taxon>
        <taxon>Hermanssonia</taxon>
    </lineage>
</organism>
<dbReference type="PIRSF" id="PIRSF005211">
    <property type="entry name" value="Ab_hydro_YheT"/>
    <property type="match status" value="1"/>
</dbReference>
<evidence type="ECO:0008006" key="5">
    <source>
        <dbReference type="Google" id="ProtNLM"/>
    </source>
</evidence>
<dbReference type="PANTHER" id="PTHR10794">
    <property type="entry name" value="ABHYDROLASE DOMAIN-CONTAINING PROTEIN"/>
    <property type="match status" value="1"/>
</dbReference>
<dbReference type="OrthoDB" id="5954035at2759"/>
<accession>A0A2R6NSW4</accession>
<keyword evidence="4" id="KW-1185">Reference proteome</keyword>
<dbReference type="SUPFAM" id="SSF53474">
    <property type="entry name" value="alpha/beta-Hydrolases"/>
    <property type="match status" value="1"/>
</dbReference>
<feature type="active site" description="Charge relay system" evidence="2">
    <location>
        <position position="192"/>
    </location>
</feature>
<dbReference type="InterPro" id="IPR029058">
    <property type="entry name" value="AB_hydrolase_fold"/>
</dbReference>
<evidence type="ECO:0000313" key="4">
    <source>
        <dbReference type="Proteomes" id="UP000186601"/>
    </source>
</evidence>
<dbReference type="GO" id="GO:0008126">
    <property type="term" value="F:acetylesterase activity"/>
    <property type="evidence" value="ECO:0007669"/>
    <property type="project" value="TreeGrafter"/>
</dbReference>
<reference evidence="3 4" key="1">
    <citation type="submission" date="2018-02" db="EMBL/GenBank/DDBJ databases">
        <title>Genome sequence of the basidiomycete white-rot fungus Phlebia centrifuga.</title>
        <authorList>
            <person name="Granchi Z."/>
            <person name="Peng M."/>
            <person name="de Vries R.P."/>
            <person name="Hilden K."/>
            <person name="Makela M.R."/>
            <person name="Grigoriev I."/>
            <person name="Riley R."/>
        </authorList>
    </citation>
    <scope>NUCLEOTIDE SEQUENCE [LARGE SCALE GENOMIC DNA]</scope>
    <source>
        <strain evidence="3 4">FBCC195</strain>
    </source>
</reference>
<dbReference type="STRING" id="98765.A0A2R6NSW4"/>
<dbReference type="AlphaFoldDB" id="A0A2R6NSW4"/>
<sequence length="274" mass="29368">AGVPLTSPQLYSAGHTDDLRTALLFISRLYPKAPLLGVGFSLGANVLTRYLAQEGDKSRLLAGCALGCIYSKGMGANLTSVIRRHRETFEAFPEAEVSKAASGLIQQSGTTLGQFDETITRLAGGSSPPFPFPSARDYYIWASSHKVLGDIRVPFLALNADDDPIVTVLPVHAGNSVLSPWVVFGVTQGGGHLGWFEEGSAPGRPHRWYRRPVLEWLKAMGDDAVILEERKVVKIIEVDGFLMEEGRDDIGCKEIQGGGHVVGVKGEGGLLAGL</sequence>
<comment type="caution">
    <text evidence="3">The sequence shown here is derived from an EMBL/GenBank/DDBJ whole genome shotgun (WGS) entry which is preliminary data.</text>
</comment>
<dbReference type="PANTHER" id="PTHR10794:SF63">
    <property type="entry name" value="ALPHA_BETA HYDROLASE 1, ISOFORM A"/>
    <property type="match status" value="1"/>
</dbReference>
<evidence type="ECO:0000313" key="3">
    <source>
        <dbReference type="EMBL" id="PSR76069.1"/>
    </source>
</evidence>
<evidence type="ECO:0000256" key="2">
    <source>
        <dbReference type="PIRSR" id="PIRSR005211-1"/>
    </source>
</evidence>
<feature type="non-terminal residue" evidence="3">
    <location>
        <position position="1"/>
    </location>
</feature>
<dbReference type="InterPro" id="IPR050960">
    <property type="entry name" value="AB_hydrolase_4_sf"/>
</dbReference>
<name>A0A2R6NSW4_9APHY</name>
<proteinExistence type="inferred from homology"/>
<gene>
    <name evidence="3" type="ORF">PHLCEN_2v8731</name>
</gene>
<dbReference type="Gene3D" id="3.40.50.1820">
    <property type="entry name" value="alpha/beta hydrolase"/>
    <property type="match status" value="1"/>
</dbReference>
<evidence type="ECO:0000256" key="1">
    <source>
        <dbReference type="ARBA" id="ARBA00010884"/>
    </source>
</evidence>
<dbReference type="InterPro" id="IPR012020">
    <property type="entry name" value="ABHD4"/>
</dbReference>
<protein>
    <recommendedName>
        <fullName evidence="5">AB hydrolase-1 domain-containing protein</fullName>
    </recommendedName>
</protein>
<comment type="similarity">
    <text evidence="1">Belongs to the AB hydrolase superfamily. AB hydrolase 4 family.</text>
</comment>
<feature type="active site" description="Charge relay system" evidence="2">
    <location>
        <position position="41"/>
    </location>
</feature>
<dbReference type="GO" id="GO:0047372">
    <property type="term" value="F:monoacylglycerol lipase activity"/>
    <property type="evidence" value="ECO:0007669"/>
    <property type="project" value="TreeGrafter"/>
</dbReference>